<name>A0A975A3A9_9PROT</name>
<dbReference type="HAMAP" id="MF_00508">
    <property type="entry name" value="Ribosomal_uS10"/>
    <property type="match status" value="1"/>
</dbReference>
<evidence type="ECO:0000313" key="7">
    <source>
        <dbReference type="Proteomes" id="UP000663075"/>
    </source>
</evidence>
<dbReference type="EMBL" id="CP024850">
    <property type="protein sequence ID" value="QSF25281.1"/>
    <property type="molecule type" value="Genomic_DNA"/>
</dbReference>
<evidence type="ECO:0000256" key="4">
    <source>
        <dbReference type="HAMAP-Rule" id="MF_00508"/>
    </source>
</evidence>
<keyword evidence="3 4" id="KW-0687">Ribonucleoprotein</keyword>
<keyword evidence="2 4" id="KW-0689">Ribosomal protein</keyword>
<sequence>MLKIFNIRSYLVYYDFNVLNNLILKLKKICLDNNIKYIGPVFLPTKNHKFSILRSPHVNKNSYDQLKICIHKRIIDFLKINYNIIILIRDCFFYYSLDFKFKFLLFN</sequence>
<dbReference type="GO" id="GO:0005840">
    <property type="term" value="C:ribosome"/>
    <property type="evidence" value="ECO:0007669"/>
    <property type="project" value="UniProtKB-KW"/>
</dbReference>
<dbReference type="PANTHER" id="PTHR11700">
    <property type="entry name" value="30S RIBOSOMAL PROTEIN S10 FAMILY MEMBER"/>
    <property type="match status" value="1"/>
</dbReference>
<comment type="subunit">
    <text evidence="4">Part of the 30S ribosomal subunit.</text>
</comment>
<evidence type="ECO:0000256" key="2">
    <source>
        <dbReference type="ARBA" id="ARBA00022980"/>
    </source>
</evidence>
<organism evidence="6 7">
    <name type="scientific">Candidatus Nasuia deltocephalincola</name>
    <dbReference type="NCBI Taxonomy" id="1160784"/>
    <lineage>
        <taxon>Bacteria</taxon>
        <taxon>Pseudomonadati</taxon>
        <taxon>Pseudomonadota</taxon>
        <taxon>Betaproteobacteria</taxon>
        <taxon>Candidatus Nasuia</taxon>
    </lineage>
</organism>
<dbReference type="GO" id="GO:1990904">
    <property type="term" value="C:ribonucleoprotein complex"/>
    <property type="evidence" value="ECO:0007669"/>
    <property type="project" value="UniProtKB-KW"/>
</dbReference>
<dbReference type="GO" id="GO:0000049">
    <property type="term" value="F:tRNA binding"/>
    <property type="evidence" value="ECO:0007669"/>
    <property type="project" value="UniProtKB-UniRule"/>
</dbReference>
<feature type="domain" description="Small ribosomal subunit protein uS10" evidence="5">
    <location>
        <begin position="8"/>
        <end position="102"/>
    </location>
</feature>
<dbReference type="InterPro" id="IPR036838">
    <property type="entry name" value="Ribosomal_uS10_dom_sf"/>
</dbReference>
<comment type="function">
    <text evidence="4">Involved in the binding of tRNA to the ribosomes.</text>
</comment>
<dbReference type="SMART" id="SM01403">
    <property type="entry name" value="Ribosomal_S10"/>
    <property type="match status" value="1"/>
</dbReference>
<proteinExistence type="inferred from homology"/>
<evidence type="ECO:0000256" key="1">
    <source>
        <dbReference type="ARBA" id="ARBA00007102"/>
    </source>
</evidence>
<dbReference type="PRINTS" id="PR00971">
    <property type="entry name" value="RIBOSOMALS10"/>
</dbReference>
<dbReference type="GO" id="GO:0003735">
    <property type="term" value="F:structural constituent of ribosome"/>
    <property type="evidence" value="ECO:0007669"/>
    <property type="project" value="InterPro"/>
</dbReference>
<evidence type="ECO:0000313" key="6">
    <source>
        <dbReference type="EMBL" id="QSF25281.1"/>
    </source>
</evidence>
<dbReference type="Proteomes" id="UP000663075">
    <property type="component" value="Chromosome"/>
</dbReference>
<evidence type="ECO:0000256" key="3">
    <source>
        <dbReference type="ARBA" id="ARBA00023274"/>
    </source>
</evidence>
<dbReference type="Gene3D" id="3.30.70.600">
    <property type="entry name" value="Ribosomal protein S10 domain"/>
    <property type="match status" value="1"/>
</dbReference>
<keyword evidence="7" id="KW-1185">Reference proteome</keyword>
<dbReference type="SUPFAM" id="SSF54999">
    <property type="entry name" value="Ribosomal protein S10"/>
    <property type="match status" value="1"/>
</dbReference>
<protein>
    <recommendedName>
        <fullName evidence="4">Small ribosomal subunit protein uS10</fullName>
    </recommendedName>
</protein>
<gene>
    <name evidence="4" type="primary">rpsJ</name>
    <name evidence="6" type="ORF">CU086_00315</name>
</gene>
<comment type="similarity">
    <text evidence="1 4">Belongs to the universal ribosomal protein uS10 family.</text>
</comment>
<dbReference type="AlphaFoldDB" id="A0A975A3A9"/>
<reference evidence="6" key="1">
    <citation type="submission" date="2017-11" db="EMBL/GenBank/DDBJ databases">
        <authorList>
            <person name="Jian Z."/>
        </authorList>
    </citation>
    <scope>NUCLEOTIDE SEQUENCE</scope>
    <source>
        <strain evidence="6">YC</strain>
    </source>
</reference>
<evidence type="ECO:0000259" key="5">
    <source>
        <dbReference type="SMART" id="SM01403"/>
    </source>
</evidence>
<accession>A0A975A3A9</accession>
<dbReference type="InterPro" id="IPR027486">
    <property type="entry name" value="Ribosomal_uS10_dom"/>
</dbReference>
<dbReference type="GO" id="GO:0006412">
    <property type="term" value="P:translation"/>
    <property type="evidence" value="ECO:0007669"/>
    <property type="project" value="UniProtKB-UniRule"/>
</dbReference>
<dbReference type="Pfam" id="PF00338">
    <property type="entry name" value="Ribosomal_S10"/>
    <property type="match status" value="1"/>
</dbReference>
<dbReference type="InterPro" id="IPR001848">
    <property type="entry name" value="Ribosomal_uS10"/>
</dbReference>